<dbReference type="GO" id="GO:0005829">
    <property type="term" value="C:cytosol"/>
    <property type="evidence" value="ECO:0007669"/>
    <property type="project" value="TreeGrafter"/>
</dbReference>
<comment type="similarity">
    <text evidence="1">Belongs to the RutC family.</text>
</comment>
<dbReference type="Gene3D" id="3.30.1330.40">
    <property type="entry name" value="RutC-like"/>
    <property type="match status" value="1"/>
</dbReference>
<dbReference type="RefSeq" id="WP_154281012.1">
    <property type="nucleotide sequence ID" value="NZ_JBHUJQ010000001.1"/>
</dbReference>
<organism evidence="2 3">
    <name type="scientific">Pedobacter petrophilus</name>
    <dbReference type="NCBI Taxonomy" id="1908241"/>
    <lineage>
        <taxon>Bacteria</taxon>
        <taxon>Pseudomonadati</taxon>
        <taxon>Bacteroidota</taxon>
        <taxon>Sphingobacteriia</taxon>
        <taxon>Sphingobacteriales</taxon>
        <taxon>Sphingobacteriaceae</taxon>
        <taxon>Pedobacter</taxon>
    </lineage>
</organism>
<name>A0A7K0FZ46_9SPHI</name>
<reference evidence="2 3" key="1">
    <citation type="submission" date="2019-11" db="EMBL/GenBank/DDBJ databases">
        <title>Pedobacter petrophilus genome.</title>
        <authorList>
            <person name="Feldbauer M.J."/>
            <person name="Newman J.D."/>
        </authorList>
    </citation>
    <scope>NUCLEOTIDE SEQUENCE [LARGE SCALE GENOMIC DNA]</scope>
    <source>
        <strain evidence="2 3">LMG 29686</strain>
    </source>
</reference>
<keyword evidence="3" id="KW-1185">Reference proteome</keyword>
<sequence>METRAINPWKWQDQRNYVQAVEVKAVNGTLYCSGQTAIDADGKSSDADMATQLTQAIANLEHLITEADYDCKNIVRLNVYHTDINAFFDGFHILQDWVVKHGIRQATTVIEVKSLFETLKVELEATVVK</sequence>
<dbReference type="InterPro" id="IPR006175">
    <property type="entry name" value="YjgF/YER057c/UK114"/>
</dbReference>
<dbReference type="AlphaFoldDB" id="A0A7K0FZ46"/>
<dbReference type="Pfam" id="PF01042">
    <property type="entry name" value="Ribonuc_L-PSP"/>
    <property type="match status" value="1"/>
</dbReference>
<dbReference type="Proteomes" id="UP000487757">
    <property type="component" value="Unassembled WGS sequence"/>
</dbReference>
<proteinExistence type="inferred from homology"/>
<comment type="caution">
    <text evidence="2">The sequence shown here is derived from an EMBL/GenBank/DDBJ whole genome shotgun (WGS) entry which is preliminary data.</text>
</comment>
<dbReference type="EMBL" id="WKKH01000015">
    <property type="protein sequence ID" value="MRX76785.1"/>
    <property type="molecule type" value="Genomic_DNA"/>
</dbReference>
<accession>A0A7K0FZ46</accession>
<dbReference type="InterPro" id="IPR035959">
    <property type="entry name" value="RutC-like_sf"/>
</dbReference>
<dbReference type="SUPFAM" id="SSF55298">
    <property type="entry name" value="YjgF-like"/>
    <property type="match status" value="1"/>
</dbReference>
<dbReference type="OrthoDB" id="881979at2"/>
<dbReference type="CDD" id="cd00448">
    <property type="entry name" value="YjgF_YER057c_UK114_family"/>
    <property type="match status" value="1"/>
</dbReference>
<protein>
    <submittedName>
        <fullName evidence="2">RidA family protein</fullName>
    </submittedName>
</protein>
<gene>
    <name evidence="2" type="ORF">GJU39_11870</name>
</gene>
<evidence type="ECO:0000313" key="2">
    <source>
        <dbReference type="EMBL" id="MRX76785.1"/>
    </source>
</evidence>
<evidence type="ECO:0000256" key="1">
    <source>
        <dbReference type="ARBA" id="ARBA00010552"/>
    </source>
</evidence>
<dbReference type="PANTHER" id="PTHR11803">
    <property type="entry name" value="2-IMINOBUTANOATE/2-IMINOPROPANOATE DEAMINASE RIDA"/>
    <property type="match status" value="1"/>
</dbReference>
<dbReference type="PANTHER" id="PTHR11803:SF58">
    <property type="entry name" value="PROTEIN HMF1-RELATED"/>
    <property type="match status" value="1"/>
</dbReference>
<dbReference type="GO" id="GO:0019239">
    <property type="term" value="F:deaminase activity"/>
    <property type="evidence" value="ECO:0007669"/>
    <property type="project" value="TreeGrafter"/>
</dbReference>
<evidence type="ECO:0000313" key="3">
    <source>
        <dbReference type="Proteomes" id="UP000487757"/>
    </source>
</evidence>